<keyword evidence="5" id="KW-1185">Reference proteome</keyword>
<feature type="transmembrane region" description="Helical" evidence="1">
    <location>
        <begin position="194"/>
        <end position="220"/>
    </location>
</feature>
<protein>
    <submittedName>
        <fullName evidence="4">Ferrirhodotorulic acid ABC transporter, permease protein</fullName>
    </submittedName>
</protein>
<keyword evidence="1" id="KW-0472">Membrane</keyword>
<feature type="transmembrane region" description="Helical" evidence="1">
    <location>
        <begin position="84"/>
        <end position="103"/>
    </location>
</feature>
<dbReference type="STRING" id="1244531.CIG2463D_0669"/>
<feature type="transmembrane region" description="Helical" evidence="1">
    <location>
        <begin position="6"/>
        <end position="22"/>
    </location>
</feature>
<dbReference type="EMBL" id="CP009043">
    <property type="protein sequence ID" value="AII14524.1"/>
    <property type="molecule type" value="Genomic_DNA"/>
</dbReference>
<name>A0A076FF98_9BACT</name>
<feature type="domain" description="YHS" evidence="2">
    <location>
        <begin position="403"/>
        <end position="446"/>
    </location>
</feature>
<sequence length="456" mass="51703">MSIFFYQVVLALFPVGVILAFLEHKNSVKNHLLPSLFGLCLSLFVFGLFKISINTDNGKIFFDIICIIMLLLTPLCIKFKSSYFVNLFSFFLAFGYGYEYGFISMNFPIFAGDLLDSLSLSNLFMVCFASALLVGIYFAFKSVLKAIPNAFKYAFLSIFVILFLASRVSFLALSLMQEGILQTYSNLLSIVAKIIYFDSFLPVILSAFLMIISFISLAYLPRKIDRSNVVLYRINVAQRIFSFKAVFYTVFLSVLIAFVSLFYILVASKPPQISTPDIVEPVDGEFRFDANLVRDNKLHRFAYISDDGKEIRFFIVNRFKDKLAPVAVFDACAICGDMGYIKSGDNLICISCNVRIFLPSVGKPGGCNPIPFEYKFDGKEIKISLEAIEKGSTFFSKVVRKVVTDPVSRNKISNDSKFSYVYYGKTYFFQNEQNQAKFEQNPEIYTETNGVLKELK</sequence>
<dbReference type="HOGENOM" id="CLU_045824_1_1_7"/>
<dbReference type="InterPro" id="IPR007029">
    <property type="entry name" value="YHS_dom"/>
</dbReference>
<feature type="transmembrane region" description="Helical" evidence="1">
    <location>
        <begin position="241"/>
        <end position="266"/>
    </location>
</feature>
<dbReference type="InterPro" id="IPR018758">
    <property type="entry name" value="FtrD-like"/>
</dbReference>
<reference evidence="5" key="1">
    <citation type="journal article" date="2014" name="Genome Announc.">
        <title>Complete Genome Sequence of Campylobacter iguaniorum Strain 1485ET, Isolated from a Bearded Dragon (Pogona vitticeps).</title>
        <authorList>
            <person name="Gilbert M.J."/>
            <person name="Miller W.G."/>
            <person name="Yee E."/>
            <person name="Kik M."/>
            <person name="Wagenaar J.A."/>
            <person name="Duim B."/>
        </authorList>
    </citation>
    <scope>NUCLEOTIDE SEQUENCE [LARGE SCALE GENOMIC DNA]</scope>
    <source>
        <strain evidence="5">1485E</strain>
    </source>
</reference>
<proteinExistence type="predicted"/>
<feature type="transmembrane region" description="Helical" evidence="1">
    <location>
        <begin position="34"/>
        <end position="53"/>
    </location>
</feature>
<dbReference type="KEGG" id="caj:CIG1485E_0669"/>
<feature type="transmembrane region" description="Helical" evidence="1">
    <location>
        <begin position="59"/>
        <end position="77"/>
    </location>
</feature>
<feature type="transmembrane region" description="Helical" evidence="1">
    <location>
        <begin position="152"/>
        <end position="174"/>
    </location>
</feature>
<dbReference type="OrthoDB" id="9792533at2"/>
<dbReference type="eggNOG" id="COG4393">
    <property type="taxonomic scope" value="Bacteria"/>
</dbReference>
<dbReference type="Pfam" id="PF10080">
    <property type="entry name" value="FtrD-like"/>
    <property type="match status" value="1"/>
</dbReference>
<evidence type="ECO:0000313" key="4">
    <source>
        <dbReference type="EMBL" id="AII14524.1"/>
    </source>
</evidence>
<feature type="domain" description="Membrane iron-sulfur containing protein FtrD-like" evidence="3">
    <location>
        <begin position="293"/>
        <end position="395"/>
    </location>
</feature>
<accession>A0A076FF98</accession>
<dbReference type="Proteomes" id="UP000028486">
    <property type="component" value="Chromosome"/>
</dbReference>
<evidence type="ECO:0000256" key="1">
    <source>
        <dbReference type="SAM" id="Phobius"/>
    </source>
</evidence>
<gene>
    <name evidence="4" type="ORF">CIG1485E_0669</name>
</gene>
<dbReference type="AlphaFoldDB" id="A0A076FF98"/>
<organism evidence="4 5">
    <name type="scientific">Campylobacter iguaniorum</name>
    <dbReference type="NCBI Taxonomy" id="1244531"/>
    <lineage>
        <taxon>Bacteria</taxon>
        <taxon>Pseudomonadati</taxon>
        <taxon>Campylobacterota</taxon>
        <taxon>Epsilonproteobacteria</taxon>
        <taxon>Campylobacterales</taxon>
        <taxon>Campylobacteraceae</taxon>
        <taxon>Campylobacter</taxon>
    </lineage>
</organism>
<dbReference type="RefSeq" id="WP_038453702.1">
    <property type="nucleotide sequence ID" value="NZ_CP009043.1"/>
</dbReference>
<keyword evidence="1" id="KW-0812">Transmembrane</keyword>
<feature type="transmembrane region" description="Helical" evidence="1">
    <location>
        <begin position="123"/>
        <end position="140"/>
    </location>
</feature>
<evidence type="ECO:0000259" key="3">
    <source>
        <dbReference type="Pfam" id="PF10080"/>
    </source>
</evidence>
<evidence type="ECO:0000259" key="2">
    <source>
        <dbReference type="Pfam" id="PF04945"/>
    </source>
</evidence>
<dbReference type="Pfam" id="PF04945">
    <property type="entry name" value="YHS"/>
    <property type="match status" value="1"/>
</dbReference>
<evidence type="ECO:0000313" key="5">
    <source>
        <dbReference type="Proteomes" id="UP000028486"/>
    </source>
</evidence>
<keyword evidence="1" id="KW-1133">Transmembrane helix</keyword>